<dbReference type="KEGG" id="ote:Oter_4466"/>
<sequence>MAIVRHSVDGTEIANLNADDRNGLALRKTENALAPLKKH</sequence>
<dbReference type="Proteomes" id="UP000007013">
    <property type="component" value="Chromosome"/>
</dbReference>
<proteinExistence type="predicted"/>
<protein>
    <submittedName>
        <fullName evidence="1">Uncharacterized protein</fullName>
    </submittedName>
</protein>
<dbReference type="HOGENOM" id="CLU_3313687_0_0_0"/>
<name>B1ZQ18_OPITP</name>
<organism evidence="1 2">
    <name type="scientific">Opitutus terrae (strain DSM 11246 / JCM 15787 / PB90-1)</name>
    <dbReference type="NCBI Taxonomy" id="452637"/>
    <lineage>
        <taxon>Bacteria</taxon>
        <taxon>Pseudomonadati</taxon>
        <taxon>Verrucomicrobiota</taxon>
        <taxon>Opitutia</taxon>
        <taxon>Opitutales</taxon>
        <taxon>Opitutaceae</taxon>
        <taxon>Opitutus</taxon>
    </lineage>
</organism>
<gene>
    <name evidence="1" type="ordered locus">Oter_4466</name>
</gene>
<dbReference type="AlphaFoldDB" id="B1ZQ18"/>
<dbReference type="EMBL" id="CP001032">
    <property type="protein sequence ID" value="ACB77737.1"/>
    <property type="molecule type" value="Genomic_DNA"/>
</dbReference>
<accession>B1ZQ18</accession>
<evidence type="ECO:0000313" key="2">
    <source>
        <dbReference type="Proteomes" id="UP000007013"/>
    </source>
</evidence>
<keyword evidence="2" id="KW-1185">Reference proteome</keyword>
<dbReference type="STRING" id="452637.Oter_4466"/>
<evidence type="ECO:0000313" key="1">
    <source>
        <dbReference type="EMBL" id="ACB77737.1"/>
    </source>
</evidence>
<reference evidence="1 2" key="1">
    <citation type="journal article" date="2011" name="J. Bacteriol.">
        <title>Genome sequence of the verrucomicrobium Opitutus terrae PB90-1, an abundant inhabitant of rice paddy soil ecosystems.</title>
        <authorList>
            <person name="van Passel M.W."/>
            <person name="Kant R."/>
            <person name="Palva A."/>
            <person name="Copeland A."/>
            <person name="Lucas S."/>
            <person name="Lapidus A."/>
            <person name="Glavina del Rio T."/>
            <person name="Pitluck S."/>
            <person name="Goltsman E."/>
            <person name="Clum A."/>
            <person name="Sun H."/>
            <person name="Schmutz J."/>
            <person name="Larimer F.W."/>
            <person name="Land M.L."/>
            <person name="Hauser L."/>
            <person name="Kyrpides N."/>
            <person name="Mikhailova N."/>
            <person name="Richardson P.P."/>
            <person name="Janssen P.H."/>
            <person name="de Vos W.M."/>
            <person name="Smidt H."/>
        </authorList>
    </citation>
    <scope>NUCLEOTIDE SEQUENCE [LARGE SCALE GENOMIC DNA]</scope>
    <source>
        <strain evidence="2">DSM 11246 / JCM 15787 / PB90-1</strain>
    </source>
</reference>